<accession>A2SRJ7</accession>
<organism evidence="1 2">
    <name type="scientific">Methanocorpusculum labreanum (strain ATCC 43576 / DSM 4855 / Z)</name>
    <dbReference type="NCBI Taxonomy" id="410358"/>
    <lineage>
        <taxon>Archaea</taxon>
        <taxon>Methanobacteriati</taxon>
        <taxon>Methanobacteriota</taxon>
        <taxon>Stenosarchaea group</taxon>
        <taxon>Methanomicrobia</taxon>
        <taxon>Methanomicrobiales</taxon>
        <taxon>Methanocorpusculaceae</taxon>
        <taxon>Methanocorpusculum</taxon>
    </lineage>
</organism>
<evidence type="ECO:0000313" key="2">
    <source>
        <dbReference type="Proteomes" id="UP000000365"/>
    </source>
</evidence>
<reference evidence="1 2" key="1">
    <citation type="journal article" date="2009" name="Stand. Genomic Sci.">
        <title>Complete genome sequence of Methanocorpusculum labreanum type strain Z.</title>
        <authorList>
            <person name="Anderson I.J."/>
            <person name="Sieprawska-Lupa M."/>
            <person name="Goltsman E."/>
            <person name="Lapidus A."/>
            <person name="Copeland A."/>
            <person name="Glavina Del Rio T."/>
            <person name="Tice H."/>
            <person name="Dalin E."/>
            <person name="Barry K."/>
            <person name="Pitluck S."/>
            <person name="Hauser L."/>
            <person name="Land M."/>
            <person name="Lucas S."/>
            <person name="Richardson P."/>
            <person name="Whitman W.B."/>
            <person name="Kyrpides N.C."/>
        </authorList>
    </citation>
    <scope>NUCLEOTIDE SEQUENCE [LARGE SCALE GENOMIC DNA]</scope>
    <source>
        <strain evidence="2">ATCC 43576 / DSM 4855 / Z</strain>
    </source>
</reference>
<dbReference type="AlphaFoldDB" id="A2SRJ7"/>
<keyword evidence="2" id="KW-1185">Reference proteome</keyword>
<dbReference type="EMBL" id="CP000559">
    <property type="protein sequence ID" value="ABN06953.1"/>
    <property type="molecule type" value="Genomic_DNA"/>
</dbReference>
<gene>
    <name evidence="1" type="ordered locus">Mlab_0782</name>
</gene>
<dbReference type="Proteomes" id="UP000000365">
    <property type="component" value="Chromosome"/>
</dbReference>
<evidence type="ECO:0000313" key="1">
    <source>
        <dbReference type="EMBL" id="ABN06953.1"/>
    </source>
</evidence>
<protein>
    <submittedName>
        <fullName evidence="1">Uncharacterized protein</fullName>
    </submittedName>
</protein>
<sequence>MTSTTGFFPQQYPMPSTLNITPVPSPTISIQIPKNVTPCSAVGQICDISDPSFVFQPEVIDTVLGNATLLYFNHISYPYYSTYGNTTLKAVNVYPVTDLIIDYNVPNVTVKKVIVDKRIITNGVLTDTTYKTVYVTYPDPEARFEIKVYNAFGDLVAVEGFAGQYDTGMTDVITFLTQGNYTIEMTGKRIEFNVSIIEK</sequence>
<dbReference type="KEGG" id="mla:Mlab_0782"/>
<dbReference type="STRING" id="410358.Mlab_0782"/>
<dbReference type="eggNOG" id="arCOG08058">
    <property type="taxonomic scope" value="Archaea"/>
</dbReference>
<proteinExistence type="predicted"/>
<name>A2SRJ7_METLZ</name>
<dbReference type="HOGENOM" id="CLU_1369542_0_0_2"/>